<keyword evidence="1 3" id="KW-0853">WD repeat</keyword>
<sequence>MPNKLLGSIARLAGHKGEVLCLDAPCIDDDGGDSSASTGSASSQPMLVSGGEDGTVRIWDLQAGRASRAIMVPATEGADPAVTAVCLGTAGANDRWVYAATAAGIFGYDLRAPGMLLREPARRFAPSRDEIGQLALHSNGVLAAADDAGEVRMYDVGATGELLATLTGGHTSLCCTAAFRPGRPWELYSAGLDALCVRWDWKKAVPMASWPLARLFDTSSQAQLLNPRHAHCLSFAPDGGTVAIALGDGTIEVRLAETGEPIAAVDAHRAAASQARFSPQLRAALVVRAREEMYSIADASTSAEAASALDAAAAPGAYQA</sequence>
<dbReference type="Gene3D" id="2.130.10.10">
    <property type="entry name" value="YVTN repeat-like/Quinoprotein amine dehydrogenase"/>
    <property type="match status" value="2"/>
</dbReference>
<dbReference type="InterPro" id="IPR019775">
    <property type="entry name" value="WD40_repeat_CS"/>
</dbReference>
<dbReference type="InterPro" id="IPR015943">
    <property type="entry name" value="WD40/YVTN_repeat-like_dom_sf"/>
</dbReference>
<feature type="repeat" description="WD" evidence="3">
    <location>
        <begin position="46"/>
        <end position="69"/>
    </location>
</feature>
<dbReference type="SMART" id="SM00320">
    <property type="entry name" value="WD40"/>
    <property type="match status" value="4"/>
</dbReference>
<feature type="region of interest" description="Disordered" evidence="4">
    <location>
        <begin position="32"/>
        <end position="51"/>
    </location>
</feature>
<organism evidence="5 6">
    <name type="scientific">Chrysochromulina tobinii</name>
    <dbReference type="NCBI Taxonomy" id="1460289"/>
    <lineage>
        <taxon>Eukaryota</taxon>
        <taxon>Haptista</taxon>
        <taxon>Haptophyta</taxon>
        <taxon>Prymnesiophyceae</taxon>
        <taxon>Prymnesiales</taxon>
        <taxon>Chrysochromulinaceae</taxon>
        <taxon>Chrysochromulina</taxon>
    </lineage>
</organism>
<keyword evidence="2" id="KW-0677">Repeat</keyword>
<dbReference type="InterPro" id="IPR001680">
    <property type="entry name" value="WD40_rpt"/>
</dbReference>
<evidence type="ECO:0000256" key="1">
    <source>
        <dbReference type="ARBA" id="ARBA00022574"/>
    </source>
</evidence>
<dbReference type="OrthoDB" id="2161379at2759"/>
<dbReference type="Pfam" id="PF00400">
    <property type="entry name" value="WD40"/>
    <property type="match status" value="1"/>
</dbReference>
<dbReference type="Proteomes" id="UP000037460">
    <property type="component" value="Unassembled WGS sequence"/>
</dbReference>
<gene>
    <name evidence="5" type="ORF">Ctob_007285</name>
</gene>
<dbReference type="AlphaFoldDB" id="A0A0M0K9S7"/>
<name>A0A0M0K9S7_9EUKA</name>
<reference evidence="6" key="1">
    <citation type="journal article" date="2015" name="PLoS Genet.">
        <title>Genome Sequence and Transcriptome Analyses of Chrysochromulina tobin: Metabolic Tools for Enhanced Algal Fitness in the Prominent Order Prymnesiales (Haptophyceae).</title>
        <authorList>
            <person name="Hovde B.T."/>
            <person name="Deodato C.R."/>
            <person name="Hunsperger H.M."/>
            <person name="Ryken S.A."/>
            <person name="Yost W."/>
            <person name="Jha R.K."/>
            <person name="Patterson J."/>
            <person name="Monnat R.J. Jr."/>
            <person name="Barlow S.B."/>
            <person name="Starkenburg S.R."/>
            <person name="Cattolico R.A."/>
        </authorList>
    </citation>
    <scope>NUCLEOTIDE SEQUENCE</scope>
    <source>
        <strain evidence="6">CCMP291</strain>
    </source>
</reference>
<dbReference type="InterPro" id="IPR042453">
    <property type="entry name" value="WDR53"/>
</dbReference>
<dbReference type="EMBL" id="JWZX01000811">
    <property type="protein sequence ID" value="KOO35601.1"/>
    <property type="molecule type" value="Genomic_DNA"/>
</dbReference>
<evidence type="ECO:0000256" key="2">
    <source>
        <dbReference type="ARBA" id="ARBA00022737"/>
    </source>
</evidence>
<dbReference type="PROSITE" id="PS00678">
    <property type="entry name" value="WD_REPEATS_1"/>
    <property type="match status" value="1"/>
</dbReference>
<dbReference type="InterPro" id="IPR011047">
    <property type="entry name" value="Quinoprotein_ADH-like_sf"/>
</dbReference>
<evidence type="ECO:0000313" key="6">
    <source>
        <dbReference type="Proteomes" id="UP000037460"/>
    </source>
</evidence>
<evidence type="ECO:0000256" key="3">
    <source>
        <dbReference type="PROSITE-ProRule" id="PRU00221"/>
    </source>
</evidence>
<comment type="caution">
    <text evidence="5">The sequence shown here is derived from an EMBL/GenBank/DDBJ whole genome shotgun (WGS) entry which is preliminary data.</text>
</comment>
<dbReference type="PROSITE" id="PS50082">
    <property type="entry name" value="WD_REPEATS_2"/>
    <property type="match status" value="1"/>
</dbReference>
<accession>A0A0M0K9S7</accession>
<dbReference type="SUPFAM" id="SSF50998">
    <property type="entry name" value="Quinoprotein alcohol dehydrogenase-like"/>
    <property type="match status" value="1"/>
</dbReference>
<dbReference type="PANTHER" id="PTHR44666">
    <property type="entry name" value="WD REPEAT-CONTAINING PROTEIN 53"/>
    <property type="match status" value="1"/>
</dbReference>
<evidence type="ECO:0000256" key="4">
    <source>
        <dbReference type="SAM" id="MobiDB-lite"/>
    </source>
</evidence>
<protein>
    <submittedName>
        <fullName evidence="5">Wd g-beta repeat-containing</fullName>
    </submittedName>
</protein>
<dbReference type="PANTHER" id="PTHR44666:SF1">
    <property type="entry name" value="WD REPEAT-CONTAINING PROTEIN 53"/>
    <property type="match status" value="1"/>
</dbReference>
<evidence type="ECO:0000313" key="5">
    <source>
        <dbReference type="EMBL" id="KOO35601.1"/>
    </source>
</evidence>
<proteinExistence type="predicted"/>
<keyword evidence="6" id="KW-1185">Reference proteome</keyword>
<feature type="compositionally biased region" description="Low complexity" evidence="4">
    <location>
        <begin position="33"/>
        <end position="43"/>
    </location>
</feature>